<reference evidence="5 6" key="1">
    <citation type="submission" date="2021-12" db="EMBL/GenBank/DDBJ databases">
        <title>Genome sequencing of bacteria with rrn-lacking chromosome and rrn-plasmid.</title>
        <authorList>
            <person name="Anda M."/>
            <person name="Iwasaki W."/>
        </authorList>
    </citation>
    <scope>NUCLEOTIDE SEQUENCE [LARGE SCALE GENOMIC DNA]</scope>
    <source>
        <strain evidence="5 6">DSM 100852</strain>
    </source>
</reference>
<dbReference type="Gene3D" id="1.10.10.60">
    <property type="entry name" value="Homeodomain-like"/>
    <property type="match status" value="2"/>
</dbReference>
<dbReference type="SUPFAM" id="SSF55136">
    <property type="entry name" value="Probable bacterial effector-binding domain"/>
    <property type="match status" value="1"/>
</dbReference>
<dbReference type="InterPro" id="IPR018062">
    <property type="entry name" value="HTH_AraC-typ_CS"/>
</dbReference>
<gene>
    <name evidence="5" type="ORF">FUAX_06820</name>
</gene>
<dbReference type="PROSITE" id="PS01124">
    <property type="entry name" value="HTH_ARAC_FAMILY_2"/>
    <property type="match status" value="1"/>
</dbReference>
<dbReference type="PROSITE" id="PS00041">
    <property type="entry name" value="HTH_ARAC_FAMILY_1"/>
    <property type="match status" value="1"/>
</dbReference>
<dbReference type="PANTHER" id="PTHR40055">
    <property type="entry name" value="TRANSCRIPTIONAL REGULATOR YGIV-RELATED"/>
    <property type="match status" value="1"/>
</dbReference>
<evidence type="ECO:0000256" key="1">
    <source>
        <dbReference type="ARBA" id="ARBA00023015"/>
    </source>
</evidence>
<dbReference type="InterPro" id="IPR029442">
    <property type="entry name" value="GyrI-like"/>
</dbReference>
<protein>
    <submittedName>
        <fullName evidence="5">AraC family transcriptional regulator</fullName>
    </submittedName>
</protein>
<feature type="domain" description="HTH araC/xylS-type" evidence="4">
    <location>
        <begin position="15"/>
        <end position="114"/>
    </location>
</feature>
<evidence type="ECO:0000256" key="3">
    <source>
        <dbReference type="ARBA" id="ARBA00023163"/>
    </source>
</evidence>
<sequence length="313" mass="36065">MRKPGVEEEYRFRINKAIDFIEENLERPLDIESLAEVANFSKFHFHRIFQGMLGETPFQFLSRVRLQKAAFYLTNRPEMPVTEIAERCGFSDLSVFSRNFGKFFGQPPTAYRQDWPANSKISQTDGKKQQAVFKAKAYFCTSSMTMKWKSDMEQNKGVEVKTLPEMTVAYVRHIGPYKGDHQLFKRLMDKLMAWAIPRKVMENPGFKVLFVYHDDPNVTEEDHLRTSVCVTVPQDTAVGGEIGKMTVPGGEYAVGHFELGAPEEFQQAWQWMYGQWLPKSGYQPDNRSSMEIYPEEGKNGQFVVDICIPVQPL</sequence>
<dbReference type="PRINTS" id="PR00032">
    <property type="entry name" value="HTHARAC"/>
</dbReference>
<dbReference type="SMART" id="SM00871">
    <property type="entry name" value="AraC_E_bind"/>
    <property type="match status" value="1"/>
</dbReference>
<organism evidence="5 6">
    <name type="scientific">Fulvitalea axinellae</name>
    <dbReference type="NCBI Taxonomy" id="1182444"/>
    <lineage>
        <taxon>Bacteria</taxon>
        <taxon>Pseudomonadati</taxon>
        <taxon>Bacteroidota</taxon>
        <taxon>Cytophagia</taxon>
        <taxon>Cytophagales</taxon>
        <taxon>Persicobacteraceae</taxon>
        <taxon>Fulvitalea</taxon>
    </lineage>
</organism>
<dbReference type="Gene3D" id="3.20.80.10">
    <property type="entry name" value="Regulatory factor, effector binding domain"/>
    <property type="match status" value="1"/>
</dbReference>
<keyword evidence="6" id="KW-1185">Reference proteome</keyword>
<dbReference type="Pfam" id="PF12833">
    <property type="entry name" value="HTH_18"/>
    <property type="match status" value="1"/>
</dbReference>
<name>A0AAU9D7S4_9BACT</name>
<dbReference type="PANTHER" id="PTHR40055:SF1">
    <property type="entry name" value="TRANSCRIPTIONAL REGULATOR YGIV-RELATED"/>
    <property type="match status" value="1"/>
</dbReference>
<keyword evidence="1" id="KW-0805">Transcription regulation</keyword>
<dbReference type="InterPro" id="IPR050908">
    <property type="entry name" value="SmbC-like"/>
</dbReference>
<dbReference type="InterPro" id="IPR018060">
    <property type="entry name" value="HTH_AraC"/>
</dbReference>
<proteinExistence type="predicted"/>
<dbReference type="EMBL" id="AP025314">
    <property type="protein sequence ID" value="BDD08250.1"/>
    <property type="molecule type" value="Genomic_DNA"/>
</dbReference>
<evidence type="ECO:0000256" key="2">
    <source>
        <dbReference type="ARBA" id="ARBA00023125"/>
    </source>
</evidence>
<dbReference type="Pfam" id="PF06445">
    <property type="entry name" value="GyrI-like"/>
    <property type="match status" value="1"/>
</dbReference>
<keyword evidence="3" id="KW-0804">Transcription</keyword>
<dbReference type="InterPro" id="IPR009057">
    <property type="entry name" value="Homeodomain-like_sf"/>
</dbReference>
<dbReference type="Proteomes" id="UP001348817">
    <property type="component" value="Chromosome"/>
</dbReference>
<accession>A0AAU9D7S4</accession>
<evidence type="ECO:0000313" key="5">
    <source>
        <dbReference type="EMBL" id="BDD08250.1"/>
    </source>
</evidence>
<dbReference type="InterPro" id="IPR020449">
    <property type="entry name" value="Tscrpt_reg_AraC-type_HTH"/>
</dbReference>
<evidence type="ECO:0000259" key="4">
    <source>
        <dbReference type="PROSITE" id="PS01124"/>
    </source>
</evidence>
<keyword evidence="2" id="KW-0238">DNA-binding</keyword>
<dbReference type="GO" id="GO:0003700">
    <property type="term" value="F:DNA-binding transcription factor activity"/>
    <property type="evidence" value="ECO:0007669"/>
    <property type="project" value="InterPro"/>
</dbReference>
<dbReference type="GO" id="GO:0043565">
    <property type="term" value="F:sequence-specific DNA binding"/>
    <property type="evidence" value="ECO:0007669"/>
    <property type="project" value="InterPro"/>
</dbReference>
<dbReference type="AlphaFoldDB" id="A0AAU9D7S4"/>
<dbReference type="RefSeq" id="WP_338393520.1">
    <property type="nucleotide sequence ID" value="NZ_AP025314.1"/>
</dbReference>
<dbReference type="InterPro" id="IPR010499">
    <property type="entry name" value="AraC_E-bd"/>
</dbReference>
<dbReference type="KEGG" id="fax:FUAX_06820"/>
<dbReference type="SUPFAM" id="SSF46689">
    <property type="entry name" value="Homeodomain-like"/>
    <property type="match status" value="2"/>
</dbReference>
<evidence type="ECO:0000313" key="6">
    <source>
        <dbReference type="Proteomes" id="UP001348817"/>
    </source>
</evidence>
<dbReference type="SMART" id="SM00342">
    <property type="entry name" value="HTH_ARAC"/>
    <property type="match status" value="1"/>
</dbReference>
<dbReference type="InterPro" id="IPR011256">
    <property type="entry name" value="Reg_factor_effector_dom_sf"/>
</dbReference>